<evidence type="ECO:0000313" key="3">
    <source>
        <dbReference type="Proteomes" id="UP000292052"/>
    </source>
</evidence>
<dbReference type="OrthoDB" id="73875at2759"/>
<evidence type="ECO:0000313" key="2">
    <source>
        <dbReference type="EMBL" id="RZC36518.1"/>
    </source>
</evidence>
<sequence length="62" mass="6866">MAFGAGKDTIDVAYDVQGLSVYLDFIHMMCYDYHGAWDQKTGANAPLTSSDVLNVEFTINLM</sequence>
<evidence type="ECO:0000259" key="1">
    <source>
        <dbReference type="PROSITE" id="PS51910"/>
    </source>
</evidence>
<accession>A0A482VVS5</accession>
<dbReference type="InterPro" id="IPR050314">
    <property type="entry name" value="Glycosyl_Hydrlase_18"/>
</dbReference>
<feature type="domain" description="GH18" evidence="1">
    <location>
        <begin position="1"/>
        <end position="62"/>
    </location>
</feature>
<dbReference type="AlphaFoldDB" id="A0A482VVS5"/>
<dbReference type="GO" id="GO:0006032">
    <property type="term" value="P:chitin catabolic process"/>
    <property type="evidence" value="ECO:0007669"/>
    <property type="project" value="TreeGrafter"/>
</dbReference>
<dbReference type="GO" id="GO:0005576">
    <property type="term" value="C:extracellular region"/>
    <property type="evidence" value="ECO:0007669"/>
    <property type="project" value="TreeGrafter"/>
</dbReference>
<comment type="caution">
    <text evidence="2">The sequence shown here is derived from an EMBL/GenBank/DDBJ whole genome shotgun (WGS) entry which is preliminary data.</text>
</comment>
<dbReference type="InterPro" id="IPR001223">
    <property type="entry name" value="Glyco_hydro18_cat"/>
</dbReference>
<proteinExistence type="predicted"/>
<protein>
    <submittedName>
        <fullName evidence="2">Glyco hydro 18 domain containing protein</fullName>
    </submittedName>
</protein>
<dbReference type="GO" id="GO:0004568">
    <property type="term" value="F:chitinase activity"/>
    <property type="evidence" value="ECO:0007669"/>
    <property type="project" value="TreeGrafter"/>
</dbReference>
<name>A0A482VVS5_ASBVE</name>
<dbReference type="STRING" id="1661398.A0A482VVS5"/>
<dbReference type="GO" id="GO:0008061">
    <property type="term" value="F:chitin binding"/>
    <property type="evidence" value="ECO:0007669"/>
    <property type="project" value="TreeGrafter"/>
</dbReference>
<dbReference type="GO" id="GO:0005975">
    <property type="term" value="P:carbohydrate metabolic process"/>
    <property type="evidence" value="ECO:0007669"/>
    <property type="project" value="InterPro"/>
</dbReference>
<dbReference type="EMBL" id="QDEB01061134">
    <property type="protein sequence ID" value="RZC36518.1"/>
    <property type="molecule type" value="Genomic_DNA"/>
</dbReference>
<dbReference type="InterPro" id="IPR017853">
    <property type="entry name" value="GH"/>
</dbReference>
<keyword evidence="3" id="KW-1185">Reference proteome</keyword>
<organism evidence="2 3">
    <name type="scientific">Asbolus verrucosus</name>
    <name type="common">Desert ironclad beetle</name>
    <dbReference type="NCBI Taxonomy" id="1661398"/>
    <lineage>
        <taxon>Eukaryota</taxon>
        <taxon>Metazoa</taxon>
        <taxon>Ecdysozoa</taxon>
        <taxon>Arthropoda</taxon>
        <taxon>Hexapoda</taxon>
        <taxon>Insecta</taxon>
        <taxon>Pterygota</taxon>
        <taxon>Neoptera</taxon>
        <taxon>Endopterygota</taxon>
        <taxon>Coleoptera</taxon>
        <taxon>Polyphaga</taxon>
        <taxon>Cucujiformia</taxon>
        <taxon>Tenebrionidae</taxon>
        <taxon>Pimeliinae</taxon>
        <taxon>Asbolus</taxon>
    </lineage>
</organism>
<dbReference type="Gene3D" id="3.20.20.80">
    <property type="entry name" value="Glycosidases"/>
    <property type="match status" value="1"/>
</dbReference>
<dbReference type="Pfam" id="PF00704">
    <property type="entry name" value="Glyco_hydro_18"/>
    <property type="match status" value="1"/>
</dbReference>
<dbReference type="PANTHER" id="PTHR11177:SF403">
    <property type="entry name" value="CHITINASE 2-RELATED"/>
    <property type="match status" value="1"/>
</dbReference>
<dbReference type="PANTHER" id="PTHR11177">
    <property type="entry name" value="CHITINASE"/>
    <property type="match status" value="1"/>
</dbReference>
<dbReference type="SUPFAM" id="SSF51445">
    <property type="entry name" value="(Trans)glycosidases"/>
    <property type="match status" value="1"/>
</dbReference>
<dbReference type="Proteomes" id="UP000292052">
    <property type="component" value="Unassembled WGS sequence"/>
</dbReference>
<gene>
    <name evidence="2" type="ORF">BDFB_009089</name>
</gene>
<reference evidence="2 3" key="1">
    <citation type="submission" date="2017-03" db="EMBL/GenBank/DDBJ databases">
        <title>Genome of the blue death feigning beetle - Asbolus verrucosus.</title>
        <authorList>
            <person name="Rider S.D."/>
        </authorList>
    </citation>
    <scope>NUCLEOTIDE SEQUENCE [LARGE SCALE GENOMIC DNA]</scope>
    <source>
        <strain evidence="2">Butters</strain>
        <tissue evidence="2">Head and leg muscle</tissue>
    </source>
</reference>
<dbReference type="PROSITE" id="PS51910">
    <property type="entry name" value="GH18_2"/>
    <property type="match status" value="1"/>
</dbReference>